<dbReference type="Pfam" id="PF02518">
    <property type="entry name" value="HATPase_c"/>
    <property type="match status" value="1"/>
</dbReference>
<keyword evidence="7" id="KW-0067">ATP-binding</keyword>
<dbReference type="SMART" id="SM00065">
    <property type="entry name" value="GAF"/>
    <property type="match status" value="1"/>
</dbReference>
<dbReference type="PROSITE" id="PS50109">
    <property type="entry name" value="HIS_KIN"/>
    <property type="match status" value="1"/>
</dbReference>
<dbReference type="InterPro" id="IPR003018">
    <property type="entry name" value="GAF"/>
</dbReference>
<dbReference type="GO" id="GO:0005524">
    <property type="term" value="F:ATP binding"/>
    <property type="evidence" value="ECO:0007669"/>
    <property type="project" value="UniProtKB-KW"/>
</dbReference>
<dbReference type="SUPFAM" id="SSF55785">
    <property type="entry name" value="PYP-like sensor domain (PAS domain)"/>
    <property type="match status" value="1"/>
</dbReference>
<dbReference type="Gene3D" id="3.30.565.10">
    <property type="entry name" value="Histidine kinase-like ATPase, C-terminal domain"/>
    <property type="match status" value="1"/>
</dbReference>
<dbReference type="SMART" id="SM00091">
    <property type="entry name" value="PAS"/>
    <property type="match status" value="1"/>
</dbReference>
<dbReference type="SMART" id="SM00387">
    <property type="entry name" value="HATPase_c"/>
    <property type="match status" value="1"/>
</dbReference>
<dbReference type="SMART" id="SM00388">
    <property type="entry name" value="HisKA"/>
    <property type="match status" value="1"/>
</dbReference>
<feature type="domain" description="Histidine kinase" evidence="11">
    <location>
        <begin position="379"/>
        <end position="603"/>
    </location>
</feature>
<dbReference type="Pfam" id="PF13185">
    <property type="entry name" value="GAF_2"/>
    <property type="match status" value="1"/>
</dbReference>
<comment type="caution">
    <text evidence="14">The sequence shown here is derived from an EMBL/GenBank/DDBJ whole genome shotgun (WGS) entry which is preliminary data.</text>
</comment>
<dbReference type="PROSITE" id="PS50110">
    <property type="entry name" value="RESPONSE_REGULATORY"/>
    <property type="match status" value="1"/>
</dbReference>
<evidence type="ECO:0000259" key="12">
    <source>
        <dbReference type="PROSITE" id="PS50110"/>
    </source>
</evidence>
<dbReference type="Pfam" id="PF00072">
    <property type="entry name" value="Response_reg"/>
    <property type="match status" value="1"/>
</dbReference>
<evidence type="ECO:0000256" key="5">
    <source>
        <dbReference type="ARBA" id="ARBA00022741"/>
    </source>
</evidence>
<evidence type="ECO:0000256" key="8">
    <source>
        <dbReference type="ARBA" id="ARBA00023012"/>
    </source>
</evidence>
<protein>
    <recommendedName>
        <fullName evidence="2">histidine kinase</fullName>
        <ecNumber evidence="2">2.7.13.3</ecNumber>
    </recommendedName>
</protein>
<dbReference type="InterPro" id="IPR013767">
    <property type="entry name" value="PAS_fold"/>
</dbReference>
<dbReference type="PANTHER" id="PTHR43065:SF46">
    <property type="entry name" value="C4-DICARBOXYLATE TRANSPORT SENSOR PROTEIN DCTB"/>
    <property type="match status" value="1"/>
</dbReference>
<dbReference type="PROSITE" id="PS50112">
    <property type="entry name" value="PAS"/>
    <property type="match status" value="1"/>
</dbReference>
<dbReference type="InterPro" id="IPR004358">
    <property type="entry name" value="Sig_transdc_His_kin-like_C"/>
</dbReference>
<feature type="modified residue" description="4-aspartylphosphate" evidence="9">
    <location>
        <position position="674"/>
    </location>
</feature>
<keyword evidence="5" id="KW-0547">Nucleotide-binding</keyword>
<reference evidence="14 15" key="1">
    <citation type="journal article" date="2015" name="Stand. Genomic Sci.">
        <title>Genomic Encyclopedia of Bacterial and Archaeal Type Strains, Phase III: the genomes of soil and plant-associated and newly described type strains.</title>
        <authorList>
            <person name="Whitman W.B."/>
            <person name="Woyke T."/>
            <person name="Klenk H.P."/>
            <person name="Zhou Y."/>
            <person name="Lilburn T.G."/>
            <person name="Beck B.J."/>
            <person name="De Vos P."/>
            <person name="Vandamme P."/>
            <person name="Eisen J.A."/>
            <person name="Garrity G."/>
            <person name="Hugenholtz P."/>
            <person name="Kyrpides N.C."/>
        </authorList>
    </citation>
    <scope>NUCLEOTIDE SEQUENCE [LARGE SCALE GENOMIC DNA]</scope>
    <source>
        <strain evidence="14 15">ASC-9842</strain>
    </source>
</reference>
<evidence type="ECO:0000256" key="4">
    <source>
        <dbReference type="ARBA" id="ARBA00022679"/>
    </source>
</evidence>
<dbReference type="PRINTS" id="PR00344">
    <property type="entry name" value="BCTRLSENSOR"/>
</dbReference>
<dbReference type="Proteomes" id="UP000291078">
    <property type="component" value="Unassembled WGS sequence"/>
</dbReference>
<dbReference type="Gene3D" id="1.10.287.130">
    <property type="match status" value="1"/>
</dbReference>
<dbReference type="SUPFAM" id="SSF55874">
    <property type="entry name" value="ATPase domain of HSP90 chaperone/DNA topoisomerase II/histidine kinase"/>
    <property type="match status" value="1"/>
</dbReference>
<gene>
    <name evidence="14" type="ORF">EV147_4011</name>
</gene>
<keyword evidence="15" id="KW-1185">Reference proteome</keyword>
<keyword evidence="10" id="KW-0175">Coiled coil</keyword>
<dbReference type="GO" id="GO:0000155">
    <property type="term" value="F:phosphorelay sensor kinase activity"/>
    <property type="evidence" value="ECO:0007669"/>
    <property type="project" value="InterPro"/>
</dbReference>
<dbReference type="InterPro" id="IPR011006">
    <property type="entry name" value="CheY-like_superfamily"/>
</dbReference>
<evidence type="ECO:0000256" key="6">
    <source>
        <dbReference type="ARBA" id="ARBA00022777"/>
    </source>
</evidence>
<evidence type="ECO:0000256" key="9">
    <source>
        <dbReference type="PROSITE-ProRule" id="PRU00169"/>
    </source>
</evidence>
<evidence type="ECO:0000259" key="11">
    <source>
        <dbReference type="PROSITE" id="PS50109"/>
    </source>
</evidence>
<dbReference type="SUPFAM" id="SSF55781">
    <property type="entry name" value="GAF domain-like"/>
    <property type="match status" value="1"/>
</dbReference>
<evidence type="ECO:0000259" key="13">
    <source>
        <dbReference type="PROSITE" id="PS50112"/>
    </source>
</evidence>
<dbReference type="InterPro" id="IPR035965">
    <property type="entry name" value="PAS-like_dom_sf"/>
</dbReference>
<evidence type="ECO:0000313" key="14">
    <source>
        <dbReference type="EMBL" id="RZT35550.1"/>
    </source>
</evidence>
<keyword evidence="4" id="KW-0808">Transferase</keyword>
<dbReference type="InterPro" id="IPR001789">
    <property type="entry name" value="Sig_transdc_resp-reg_receiver"/>
</dbReference>
<dbReference type="EC" id="2.7.13.3" evidence="2"/>
<dbReference type="Gene3D" id="3.30.450.40">
    <property type="match status" value="1"/>
</dbReference>
<keyword evidence="6" id="KW-0418">Kinase</keyword>
<dbReference type="NCBIfam" id="TIGR00229">
    <property type="entry name" value="sensory_box"/>
    <property type="match status" value="1"/>
</dbReference>
<dbReference type="InterPro" id="IPR005467">
    <property type="entry name" value="His_kinase_dom"/>
</dbReference>
<feature type="domain" description="Response regulatory" evidence="12">
    <location>
        <begin position="625"/>
        <end position="740"/>
    </location>
</feature>
<dbReference type="InterPro" id="IPR000014">
    <property type="entry name" value="PAS"/>
</dbReference>
<evidence type="ECO:0000256" key="2">
    <source>
        <dbReference type="ARBA" id="ARBA00012438"/>
    </source>
</evidence>
<comment type="catalytic activity">
    <reaction evidence="1">
        <text>ATP + protein L-histidine = ADP + protein N-phospho-L-histidine.</text>
        <dbReference type="EC" id="2.7.13.3"/>
    </reaction>
</comment>
<dbReference type="AlphaFoldDB" id="A0A4Q7RSH3"/>
<name>A0A4Q7RSH3_9BURK</name>
<dbReference type="PANTHER" id="PTHR43065">
    <property type="entry name" value="SENSOR HISTIDINE KINASE"/>
    <property type="match status" value="1"/>
</dbReference>
<dbReference type="InterPro" id="IPR003594">
    <property type="entry name" value="HATPase_dom"/>
</dbReference>
<dbReference type="SUPFAM" id="SSF52172">
    <property type="entry name" value="CheY-like"/>
    <property type="match status" value="1"/>
</dbReference>
<evidence type="ECO:0000256" key="1">
    <source>
        <dbReference type="ARBA" id="ARBA00000085"/>
    </source>
</evidence>
<keyword evidence="3 9" id="KW-0597">Phosphoprotein</keyword>
<evidence type="ECO:0000256" key="10">
    <source>
        <dbReference type="SAM" id="Coils"/>
    </source>
</evidence>
<sequence>MSRLRNNQFPLSMGDPFIRADQPSVLERYRRILNSAGETAIVTFDARGIVTGWSEGATRILGWTEQEMLGQSLVRLFPDEDGGRALLEAEMEEAVSKGVGGATGWRVCKDGRLIWALGETKPLFPEDPASGFVKVLRDETRQKELETTLQERTRALEIMNGVGAALARDADLASVIQTVTDAGVKLAGAEFGAFFYNIVDEQGESYTLYTISGVPRETFSKFPMPRNTAIFAPTFNGEGIVRSDDITKDPRYGRNLPHHGMPKGHLPVRSYLAVPVMSRRDGVLGGLFFGHSSPGRFSQDSEQMLTGLAAEAAVAIDNMRLAEAARRELEERRRAEAALRELNADLEDQVRRRTEELLEKAESLRQAQKMEAVGQLTGGIAHDFNNFLQIIVGNLDLLSLILPEEMPRQRRAAAMAMGGARRAASLTQKLLAFARRQPLDPKPLDINAVVQGMSELLRRALGETVELQTDLAADVWRSEVDPSELESTIVNLAVNARDAMPGGGRLRIGTANAHLTDKDVAAFGSLAPGEYVLVTVTDTGAGMDASTLARAFEPFFTTKEDGRGTGLGLSQVYGFVKQSNGHVELNSEPGRGTTVRLYLPRHSGYHPTQSESGEIMGLDAVTGETILVVEDDADVRQYAVSALQALGYHVVDAKDGAMAIRILKEMPIDMVFSDLVLPGGMTGEQVVAQAKQLQPRVKCLFTTGYARNTNVQQGRHDRDMPILAKPFALDALAAKVREVLDR</sequence>
<accession>A0A4Q7RSH3</accession>
<evidence type="ECO:0000256" key="3">
    <source>
        <dbReference type="ARBA" id="ARBA00022553"/>
    </source>
</evidence>
<dbReference type="InterPro" id="IPR029016">
    <property type="entry name" value="GAF-like_dom_sf"/>
</dbReference>
<dbReference type="InterPro" id="IPR036097">
    <property type="entry name" value="HisK_dim/P_sf"/>
</dbReference>
<dbReference type="SMART" id="SM00448">
    <property type="entry name" value="REC"/>
    <property type="match status" value="1"/>
</dbReference>
<dbReference type="Gene3D" id="3.30.450.20">
    <property type="entry name" value="PAS domain"/>
    <property type="match status" value="1"/>
</dbReference>
<dbReference type="GO" id="GO:0006355">
    <property type="term" value="P:regulation of DNA-templated transcription"/>
    <property type="evidence" value="ECO:0007669"/>
    <property type="project" value="InterPro"/>
</dbReference>
<dbReference type="InterPro" id="IPR003661">
    <property type="entry name" value="HisK_dim/P_dom"/>
</dbReference>
<dbReference type="CDD" id="cd00130">
    <property type="entry name" value="PAS"/>
    <property type="match status" value="1"/>
</dbReference>
<evidence type="ECO:0000313" key="15">
    <source>
        <dbReference type="Proteomes" id="UP000291078"/>
    </source>
</evidence>
<dbReference type="InterPro" id="IPR036890">
    <property type="entry name" value="HATPase_C_sf"/>
</dbReference>
<keyword evidence="8" id="KW-0902">Two-component regulatory system</keyword>
<dbReference type="EMBL" id="SGXM01000006">
    <property type="protein sequence ID" value="RZT35550.1"/>
    <property type="molecule type" value="Genomic_DNA"/>
</dbReference>
<feature type="coiled-coil region" evidence="10">
    <location>
        <begin position="312"/>
        <end position="371"/>
    </location>
</feature>
<dbReference type="Pfam" id="PF00989">
    <property type="entry name" value="PAS"/>
    <property type="match status" value="1"/>
</dbReference>
<proteinExistence type="predicted"/>
<dbReference type="SUPFAM" id="SSF47384">
    <property type="entry name" value="Homodimeric domain of signal transducing histidine kinase"/>
    <property type="match status" value="1"/>
</dbReference>
<organism evidence="14 15">
    <name type="scientific">Cupriavidus agavae</name>
    <dbReference type="NCBI Taxonomy" id="1001822"/>
    <lineage>
        <taxon>Bacteria</taxon>
        <taxon>Pseudomonadati</taxon>
        <taxon>Pseudomonadota</taxon>
        <taxon>Betaproteobacteria</taxon>
        <taxon>Burkholderiales</taxon>
        <taxon>Burkholderiaceae</taxon>
        <taxon>Cupriavidus</taxon>
    </lineage>
</organism>
<dbReference type="RefSeq" id="WP_328591135.1">
    <property type="nucleotide sequence ID" value="NZ_SGXM01000006.1"/>
</dbReference>
<evidence type="ECO:0000256" key="7">
    <source>
        <dbReference type="ARBA" id="ARBA00022840"/>
    </source>
</evidence>
<dbReference type="Gene3D" id="3.40.50.2300">
    <property type="match status" value="1"/>
</dbReference>
<feature type="domain" description="PAS" evidence="13">
    <location>
        <begin position="25"/>
        <end position="98"/>
    </location>
</feature>